<dbReference type="Gene3D" id="3.30.40.10">
    <property type="entry name" value="Zinc/RING finger domain, C3HC4 (zinc finger)"/>
    <property type="match status" value="3"/>
</dbReference>
<dbReference type="PANTHER" id="PTHR12420">
    <property type="entry name" value="PHD FINGER PROTEIN"/>
    <property type="match status" value="1"/>
</dbReference>
<reference evidence="7" key="1">
    <citation type="submission" date="2015-11" db="EMBL/GenBank/DDBJ databases">
        <authorList>
            <consortium name="International Coturnix japonica Genome Analysis Consortium"/>
            <person name="Warren W."/>
            <person name="Burt D.W."/>
            <person name="Antin P.B."/>
            <person name="Lanford R."/>
            <person name="Gros J."/>
            <person name="Wilson R.K."/>
        </authorList>
    </citation>
    <scope>NUCLEOTIDE SEQUENCE [LARGE SCALE GENOMIC DNA]</scope>
</reference>
<accession>A0A8C2SVP9</accession>
<reference evidence="7" key="2">
    <citation type="submission" date="2025-08" db="UniProtKB">
        <authorList>
            <consortium name="Ensembl"/>
        </authorList>
    </citation>
    <scope>IDENTIFICATION</scope>
</reference>
<dbReference type="Proteomes" id="UP000694412">
    <property type="component" value="Chromosome 1"/>
</dbReference>
<dbReference type="Pfam" id="PF26054">
    <property type="entry name" value="PHD_G2E3"/>
    <property type="match status" value="1"/>
</dbReference>
<keyword evidence="3" id="KW-0862">Zinc</keyword>
<evidence type="ECO:0000256" key="3">
    <source>
        <dbReference type="ARBA" id="ARBA00022833"/>
    </source>
</evidence>
<evidence type="ECO:0000256" key="1">
    <source>
        <dbReference type="ARBA" id="ARBA00022723"/>
    </source>
</evidence>
<evidence type="ECO:0000313" key="8">
    <source>
        <dbReference type="Proteomes" id="UP000694412"/>
    </source>
</evidence>
<dbReference type="PROSITE" id="PS01359">
    <property type="entry name" value="ZF_PHD_1"/>
    <property type="match status" value="1"/>
</dbReference>
<dbReference type="GO" id="GO:0005634">
    <property type="term" value="C:nucleus"/>
    <property type="evidence" value="ECO:0007669"/>
    <property type="project" value="TreeGrafter"/>
</dbReference>
<name>A0A8C2SVP9_COTJA</name>
<dbReference type="GO" id="GO:0008270">
    <property type="term" value="F:zinc ion binding"/>
    <property type="evidence" value="ECO:0007669"/>
    <property type="project" value="UniProtKB-KW"/>
</dbReference>
<dbReference type="AlphaFoldDB" id="A0A8C2SVP9"/>
<dbReference type="InterPro" id="IPR001965">
    <property type="entry name" value="Znf_PHD"/>
</dbReference>
<evidence type="ECO:0000256" key="4">
    <source>
        <dbReference type="PROSITE-ProRule" id="PRU00175"/>
    </source>
</evidence>
<reference evidence="7" key="3">
    <citation type="submission" date="2025-09" db="UniProtKB">
        <authorList>
            <consortium name="Ensembl"/>
        </authorList>
    </citation>
    <scope>IDENTIFICATION</scope>
</reference>
<dbReference type="SUPFAM" id="SSF57903">
    <property type="entry name" value="FYVE/PHD zinc finger"/>
    <property type="match status" value="2"/>
</dbReference>
<keyword evidence="2 4" id="KW-0863">Zinc-finger</keyword>
<dbReference type="InterPro" id="IPR051188">
    <property type="entry name" value="PHD-type_Zinc_Finger"/>
</dbReference>
<dbReference type="Ensembl" id="ENSCJPT00005006345.1">
    <property type="protein sequence ID" value="ENSCJPP00005003619.1"/>
    <property type="gene ID" value="ENSCJPG00005003758.1"/>
</dbReference>
<dbReference type="InterPro" id="IPR059102">
    <property type="entry name" value="PHD_PHF7/G2E3-like"/>
</dbReference>
<dbReference type="GeneTree" id="ENSGT00950000182865"/>
<feature type="domain" description="PHD-type" evidence="6">
    <location>
        <begin position="80"/>
        <end position="196"/>
    </location>
</feature>
<dbReference type="InterPro" id="IPR001841">
    <property type="entry name" value="Znf_RING"/>
</dbReference>
<dbReference type="PROSITE" id="PS50089">
    <property type="entry name" value="ZF_RING_2"/>
    <property type="match status" value="1"/>
</dbReference>
<dbReference type="InterPro" id="IPR034732">
    <property type="entry name" value="EPHD"/>
</dbReference>
<protein>
    <recommendedName>
        <fullName evidence="9">RING-type domain-containing protein</fullName>
    </recommendedName>
</protein>
<dbReference type="SMART" id="SM00249">
    <property type="entry name" value="PHD"/>
    <property type="match status" value="2"/>
</dbReference>
<sequence length="395" mass="42711">MQLPSGAGWGSSDSAGHGPSAPQPCWPVCACRDCSTYHGPFPLTSSSPAPHPAWQTRCRPSATVLRGTWHSPLLLFALSSPVCMLCRRADVHEDICGPLLGDSGLRVHKFCLVSSLGAPSIFQPGMHRVGLRGPEPGSNECCCCSFQHCFVCGEKGASICCAETDCEHSFHLPCATDGECVTHFFGNHRSFCCDHRPQQIVEAAPEPDTCCVICLEPVGDQNSYHTMVCRVCLQAWFHRSCIQGYAISAGILRFRCPVCRDRVRFRTEMHILGIQIPARPWELLLCTSCAVQGTHRKCASLSDSTISWECDSCAGVDSGKRQKGSSPACKEGCNEVSPEPSLLQAKYAHPTQLHQGGASVLHSSLWLSSGPSPTAPQPSCIVCPRPRHSTPVRIS</sequence>
<dbReference type="PROSITE" id="PS51805">
    <property type="entry name" value="EPHD"/>
    <property type="match status" value="1"/>
</dbReference>
<keyword evidence="8" id="KW-1185">Reference proteome</keyword>
<dbReference type="PANTHER" id="PTHR12420:SF47">
    <property type="entry name" value="PHD FINGER PROTEIN 7"/>
    <property type="match status" value="1"/>
</dbReference>
<proteinExistence type="predicted"/>
<dbReference type="InterPro" id="IPR013083">
    <property type="entry name" value="Znf_RING/FYVE/PHD"/>
</dbReference>
<dbReference type="SMART" id="SM00184">
    <property type="entry name" value="RING"/>
    <property type="match status" value="2"/>
</dbReference>
<evidence type="ECO:0000259" key="5">
    <source>
        <dbReference type="PROSITE" id="PS50089"/>
    </source>
</evidence>
<evidence type="ECO:0000256" key="2">
    <source>
        <dbReference type="ARBA" id="ARBA00022771"/>
    </source>
</evidence>
<evidence type="ECO:0008006" key="9">
    <source>
        <dbReference type="Google" id="ProtNLM"/>
    </source>
</evidence>
<keyword evidence="1" id="KW-0479">Metal-binding</keyword>
<evidence type="ECO:0000313" key="7">
    <source>
        <dbReference type="Ensembl" id="ENSCJPP00005003619.1"/>
    </source>
</evidence>
<evidence type="ECO:0000259" key="6">
    <source>
        <dbReference type="PROSITE" id="PS51805"/>
    </source>
</evidence>
<dbReference type="InterPro" id="IPR011011">
    <property type="entry name" value="Znf_FYVE_PHD"/>
</dbReference>
<organism evidence="7 8">
    <name type="scientific">Coturnix japonica</name>
    <name type="common">Japanese quail</name>
    <name type="synonym">Coturnix coturnix japonica</name>
    <dbReference type="NCBI Taxonomy" id="93934"/>
    <lineage>
        <taxon>Eukaryota</taxon>
        <taxon>Metazoa</taxon>
        <taxon>Chordata</taxon>
        <taxon>Craniata</taxon>
        <taxon>Vertebrata</taxon>
        <taxon>Euteleostomi</taxon>
        <taxon>Archelosauria</taxon>
        <taxon>Archosauria</taxon>
        <taxon>Dinosauria</taxon>
        <taxon>Saurischia</taxon>
        <taxon>Theropoda</taxon>
        <taxon>Coelurosauria</taxon>
        <taxon>Aves</taxon>
        <taxon>Neognathae</taxon>
        <taxon>Galloanserae</taxon>
        <taxon>Galliformes</taxon>
        <taxon>Phasianidae</taxon>
        <taxon>Perdicinae</taxon>
        <taxon>Coturnix</taxon>
    </lineage>
</organism>
<dbReference type="InterPro" id="IPR019786">
    <property type="entry name" value="Zinc_finger_PHD-type_CS"/>
</dbReference>
<feature type="domain" description="RING-type" evidence="5">
    <location>
        <begin position="211"/>
        <end position="260"/>
    </location>
</feature>